<dbReference type="InterPro" id="IPR000792">
    <property type="entry name" value="Tscrpt_reg_LuxR_C"/>
</dbReference>
<evidence type="ECO:0000256" key="2">
    <source>
        <dbReference type="ARBA" id="ARBA00023125"/>
    </source>
</evidence>
<keyword evidence="1" id="KW-0805">Transcription regulation</keyword>
<dbReference type="InterPro" id="IPR016032">
    <property type="entry name" value="Sig_transdc_resp-reg_C-effctor"/>
</dbReference>
<accession>A0A0L0ENZ4</accession>
<protein>
    <recommendedName>
        <fullName evidence="4">HTH luxR-type domain-containing protein</fullName>
    </recommendedName>
</protein>
<evidence type="ECO:0000256" key="3">
    <source>
        <dbReference type="ARBA" id="ARBA00023163"/>
    </source>
</evidence>
<dbReference type="SUPFAM" id="SSF46894">
    <property type="entry name" value="C-terminal effector domain of the bipartite response regulators"/>
    <property type="match status" value="1"/>
</dbReference>
<dbReference type="InterPro" id="IPR036388">
    <property type="entry name" value="WH-like_DNA-bd_sf"/>
</dbReference>
<keyword evidence="2" id="KW-0238">DNA-binding</keyword>
<keyword evidence="3" id="KW-0804">Transcription</keyword>
<proteinExistence type="predicted"/>
<dbReference type="SMART" id="SM00421">
    <property type="entry name" value="HTH_LUXR"/>
    <property type="match status" value="1"/>
</dbReference>
<dbReference type="Gene3D" id="1.10.10.10">
    <property type="entry name" value="Winged helix-like DNA-binding domain superfamily/Winged helix DNA-binding domain"/>
    <property type="match status" value="1"/>
</dbReference>
<dbReference type="GO" id="GO:0006355">
    <property type="term" value="P:regulation of DNA-templated transcription"/>
    <property type="evidence" value="ECO:0007669"/>
    <property type="project" value="InterPro"/>
</dbReference>
<dbReference type="Gene3D" id="3.30.450.80">
    <property type="entry name" value="Transcription factor LuxR-like, autoinducer-binding domain"/>
    <property type="match status" value="1"/>
</dbReference>
<dbReference type="SUPFAM" id="SSF75516">
    <property type="entry name" value="Pheromone-binding domain of LuxR-like quorum-sensing transcription factors"/>
    <property type="match status" value="1"/>
</dbReference>
<dbReference type="PATRIC" id="fig|43658.6.peg.2165"/>
<reference evidence="6" key="1">
    <citation type="submission" date="2015-07" db="EMBL/GenBank/DDBJ databases">
        <title>Draft genome sequence of a Pseudoalteromonas rubra strain, OCN096, isolated from Kaneohe Bay, Oahu, Hawaii.</title>
        <authorList>
            <person name="Beurmann S."/>
            <person name="Ushijima B."/>
            <person name="Belcaid M."/>
            <person name="Callahan S.M."/>
            <person name="Aeby G.S."/>
        </authorList>
    </citation>
    <scope>NUCLEOTIDE SEQUENCE [LARGE SCALE GENOMIC DNA]</scope>
    <source>
        <strain evidence="6">OCN096</strain>
    </source>
</reference>
<dbReference type="Proteomes" id="UP000036850">
    <property type="component" value="Unassembled WGS sequence"/>
</dbReference>
<sequence>MDYSGNKISHSDTFALYPETAITTALSRFSEPLGMDQFLIVGVNGTEPVFRYLSTCSKQFLRAYFTDGHCFSDDLIHYCQQTLAPRLWSTHDYYNETLAPKTLGSLLAEEKINGGIAIPVHYGGAIVLVNFFSSQSNDEIKSAYHQHSAILSDITLTLIPRIIKECPDYLFMRPSLTPKSSECLLYMAKGMTNPEISELMQVSKDRVKELVSQILSQLGAANRTEAVLKAKQSLLIHKKRPTQCISPVVGLLLDAQFT</sequence>
<evidence type="ECO:0000313" key="5">
    <source>
        <dbReference type="EMBL" id="KNC66085.1"/>
    </source>
</evidence>
<evidence type="ECO:0000256" key="1">
    <source>
        <dbReference type="ARBA" id="ARBA00023015"/>
    </source>
</evidence>
<dbReference type="Pfam" id="PF00196">
    <property type="entry name" value="GerE"/>
    <property type="match status" value="1"/>
</dbReference>
<dbReference type="InterPro" id="IPR036693">
    <property type="entry name" value="TF_LuxR_autoind-bd_dom_sf"/>
</dbReference>
<evidence type="ECO:0000259" key="4">
    <source>
        <dbReference type="PROSITE" id="PS50043"/>
    </source>
</evidence>
<feature type="domain" description="HTH luxR-type" evidence="4">
    <location>
        <begin position="169"/>
        <end position="234"/>
    </location>
</feature>
<organism evidence="5 6">
    <name type="scientific">Pseudoalteromonas rubra</name>
    <dbReference type="NCBI Taxonomy" id="43658"/>
    <lineage>
        <taxon>Bacteria</taxon>
        <taxon>Pseudomonadati</taxon>
        <taxon>Pseudomonadota</taxon>
        <taxon>Gammaproteobacteria</taxon>
        <taxon>Alteromonadales</taxon>
        <taxon>Pseudoalteromonadaceae</taxon>
        <taxon>Pseudoalteromonas</taxon>
    </lineage>
</organism>
<dbReference type="Pfam" id="PF03472">
    <property type="entry name" value="Autoind_bind"/>
    <property type="match status" value="1"/>
</dbReference>
<dbReference type="InterPro" id="IPR005143">
    <property type="entry name" value="TF_LuxR_autoind-bd_dom"/>
</dbReference>
<name>A0A0L0ENZ4_9GAMM</name>
<dbReference type="AlphaFoldDB" id="A0A0L0ENZ4"/>
<evidence type="ECO:0000313" key="6">
    <source>
        <dbReference type="Proteomes" id="UP000036850"/>
    </source>
</evidence>
<dbReference type="OrthoDB" id="9774661at2"/>
<dbReference type="GO" id="GO:0003677">
    <property type="term" value="F:DNA binding"/>
    <property type="evidence" value="ECO:0007669"/>
    <property type="project" value="UniProtKB-KW"/>
</dbReference>
<comment type="caution">
    <text evidence="5">The sequence shown here is derived from an EMBL/GenBank/DDBJ whole genome shotgun (WGS) entry which is preliminary data.</text>
</comment>
<dbReference type="PROSITE" id="PS50043">
    <property type="entry name" value="HTH_LUXR_2"/>
    <property type="match status" value="1"/>
</dbReference>
<dbReference type="EMBL" id="LFZX01000189">
    <property type="protein sequence ID" value="KNC66085.1"/>
    <property type="molecule type" value="Genomic_DNA"/>
</dbReference>
<dbReference type="CDD" id="cd06170">
    <property type="entry name" value="LuxR_C_like"/>
    <property type="match status" value="1"/>
</dbReference>
<gene>
    <name evidence="5" type="ORF">AC626_19155</name>
</gene>